<dbReference type="InterPro" id="IPR003737">
    <property type="entry name" value="GlcNAc_PI_deacetylase-related"/>
</dbReference>
<proteinExistence type="predicted"/>
<comment type="caution">
    <text evidence="1">The sequence shown here is derived from an EMBL/GenBank/DDBJ whole genome shotgun (WGS) entry which is preliminary data.</text>
</comment>
<keyword evidence="2" id="KW-1185">Reference proteome</keyword>
<dbReference type="SUPFAM" id="SSF102588">
    <property type="entry name" value="LmbE-like"/>
    <property type="match status" value="1"/>
</dbReference>
<gene>
    <name evidence="1" type="ORF">J2751_002399</name>
</gene>
<dbReference type="GO" id="GO:0016811">
    <property type="term" value="F:hydrolase activity, acting on carbon-nitrogen (but not peptide) bonds, in linear amides"/>
    <property type="evidence" value="ECO:0007669"/>
    <property type="project" value="TreeGrafter"/>
</dbReference>
<dbReference type="AlphaFoldDB" id="A0A8T4GI26"/>
<protein>
    <submittedName>
        <fullName evidence="1">LmbE family N-acetylglucosaminyl deacetylase</fullName>
    </submittedName>
</protein>
<dbReference type="PANTHER" id="PTHR12993:SF11">
    <property type="entry name" value="N-ACETYLGLUCOSAMINYL-PHOSPHATIDYLINOSITOL DE-N-ACETYLASE"/>
    <property type="match status" value="1"/>
</dbReference>
<dbReference type="Pfam" id="PF02585">
    <property type="entry name" value="PIG-L"/>
    <property type="match status" value="1"/>
</dbReference>
<reference evidence="1" key="1">
    <citation type="submission" date="2021-03" db="EMBL/GenBank/DDBJ databases">
        <title>Genomic Encyclopedia of Type Strains, Phase IV (KMG-IV): sequencing the most valuable type-strain genomes for metagenomic binning, comparative biology and taxonomic classification.</title>
        <authorList>
            <person name="Goeker M."/>
        </authorList>
    </citation>
    <scope>NUCLEOTIDE SEQUENCE</scope>
    <source>
        <strain evidence="1">DSM 23564</strain>
    </source>
</reference>
<dbReference type="InterPro" id="IPR024078">
    <property type="entry name" value="LmbE-like_dom_sf"/>
</dbReference>
<dbReference type="PANTHER" id="PTHR12993">
    <property type="entry name" value="N-ACETYLGLUCOSAMINYL-PHOSPHATIDYLINOSITOL DE-N-ACETYLASE-RELATED"/>
    <property type="match status" value="1"/>
</dbReference>
<sequence length="280" mass="31133">MDDSLSLLVIGPHPDDCSIKAGGIAARYVEAGHDVTFLSVTDGSAGHHEMDRPSLAARRKRETEAVAETLGVDYEWFGVRDGELEPTLALRERLIRFIRRLDPDLVLGPRPNDYHPDHRYCAQVVRDAAYMLIVPNVCPDVPPIDSMPVIGYVADGFTKPTPFDPDVVVDVSSVEAAKLDALHCHESQMYEWLPYTYGALDAVPEGDAERRAWLADDGVEHLVSVTEMNVADRFRDLLRERYGDDADGITHAEAVEISEYGAPLDAATRERLFFMSVTHD</sequence>
<dbReference type="Gene3D" id="3.40.50.10320">
    <property type="entry name" value="LmbE-like"/>
    <property type="match status" value="1"/>
</dbReference>
<dbReference type="RefSeq" id="WP_209486231.1">
    <property type="nucleotide sequence ID" value="NZ_JAGGKQ010000020.1"/>
</dbReference>
<dbReference type="OrthoDB" id="70547at2157"/>
<name>A0A8T4GI26_9EURY</name>
<dbReference type="EMBL" id="JAGGKQ010000020">
    <property type="protein sequence ID" value="MBP1923357.1"/>
    <property type="molecule type" value="Genomic_DNA"/>
</dbReference>
<evidence type="ECO:0000313" key="1">
    <source>
        <dbReference type="EMBL" id="MBP1923357.1"/>
    </source>
</evidence>
<organism evidence="1 2">
    <name type="scientific">Halorubrum alkaliphilum</name>
    <dbReference type="NCBI Taxonomy" id="261290"/>
    <lineage>
        <taxon>Archaea</taxon>
        <taxon>Methanobacteriati</taxon>
        <taxon>Methanobacteriota</taxon>
        <taxon>Stenosarchaea group</taxon>
        <taxon>Halobacteria</taxon>
        <taxon>Halobacteriales</taxon>
        <taxon>Haloferacaceae</taxon>
        <taxon>Halorubrum</taxon>
    </lineage>
</organism>
<dbReference type="Proteomes" id="UP000823588">
    <property type="component" value="Unassembled WGS sequence"/>
</dbReference>
<accession>A0A8T4GI26</accession>
<evidence type="ECO:0000313" key="2">
    <source>
        <dbReference type="Proteomes" id="UP000823588"/>
    </source>
</evidence>